<comment type="cofactor">
    <cofactor evidence="1">
        <name>Zn(2+)</name>
        <dbReference type="ChEBI" id="CHEBI:29105"/>
    </cofactor>
    <text evidence="1">Binds 1 zinc ion per subunit.</text>
</comment>
<dbReference type="PIRSF" id="PIRSF012702">
    <property type="entry name" value="UCP012702"/>
    <property type="match status" value="1"/>
</dbReference>
<protein>
    <recommendedName>
        <fullName evidence="1">Microcystinase C</fullName>
        <shortName evidence="1">MlrC</shortName>
    </recommendedName>
</protein>
<dbReference type="RefSeq" id="WP_115106874.1">
    <property type="nucleotide sequence ID" value="NZ_QHKS01000026.1"/>
</dbReference>
<keyword evidence="1" id="KW-0645">Protease</keyword>
<comment type="similarity">
    <text evidence="1">Belongs to the peptidase M81 family.</text>
</comment>
<evidence type="ECO:0000313" key="5">
    <source>
        <dbReference type="Proteomes" id="UP000254875"/>
    </source>
</evidence>
<accession>A0A370N0J2</accession>
<organism evidence="4 5">
    <name type="scientific">Paraburkholderia lacunae</name>
    <dbReference type="NCBI Taxonomy" id="2211104"/>
    <lineage>
        <taxon>Bacteria</taxon>
        <taxon>Pseudomonadati</taxon>
        <taxon>Pseudomonadota</taxon>
        <taxon>Betaproteobacteria</taxon>
        <taxon>Burkholderiales</taxon>
        <taxon>Burkholderiaceae</taxon>
        <taxon>Paraburkholderia</taxon>
    </lineage>
</organism>
<comment type="caution">
    <text evidence="4">The sequence shown here is derived from an EMBL/GenBank/DDBJ whole genome shotgun (WGS) entry which is preliminary data.</text>
</comment>
<dbReference type="InterPro" id="IPR010799">
    <property type="entry name" value="MlrC_C"/>
</dbReference>
<proteinExistence type="inferred from homology"/>
<feature type="domain" description="Microcystin LR degradation protein MlrC C-terminal" evidence="2">
    <location>
        <begin position="303"/>
        <end position="480"/>
    </location>
</feature>
<dbReference type="GO" id="GO:0008237">
    <property type="term" value="F:metallopeptidase activity"/>
    <property type="evidence" value="ECO:0007669"/>
    <property type="project" value="UniProtKB-KW"/>
</dbReference>
<evidence type="ECO:0000259" key="2">
    <source>
        <dbReference type="Pfam" id="PF07171"/>
    </source>
</evidence>
<dbReference type="EMBL" id="QHKS01000026">
    <property type="protein sequence ID" value="RDJ99112.1"/>
    <property type="molecule type" value="Genomic_DNA"/>
</dbReference>
<evidence type="ECO:0000259" key="3">
    <source>
        <dbReference type="Pfam" id="PF07364"/>
    </source>
</evidence>
<dbReference type="InterPro" id="IPR015995">
    <property type="entry name" value="MlrC_N"/>
</dbReference>
<reference evidence="5" key="1">
    <citation type="submission" date="2018-05" db="EMBL/GenBank/DDBJ databases">
        <authorList>
            <person name="Feng T."/>
        </authorList>
    </citation>
    <scope>NUCLEOTIDE SEQUENCE [LARGE SCALE GENOMIC DNA]</scope>
    <source>
        <strain evidence="5">S27</strain>
    </source>
</reference>
<keyword evidence="1" id="KW-0378">Hydrolase</keyword>
<comment type="function">
    <text evidence="1">Involved in peptidolytic degradation of cyclic heptapeptide hepatotoxin microcystin (MC).</text>
</comment>
<name>A0A370N0J2_9BURK</name>
<gene>
    <name evidence="4" type="ORF">DLM46_30495</name>
</gene>
<dbReference type="GO" id="GO:0046872">
    <property type="term" value="F:metal ion binding"/>
    <property type="evidence" value="ECO:0007669"/>
    <property type="project" value="UniProtKB-KW"/>
</dbReference>
<dbReference type="Proteomes" id="UP000254875">
    <property type="component" value="Unassembled WGS sequence"/>
</dbReference>
<keyword evidence="1" id="KW-0482">Metalloprotease</keyword>
<dbReference type="GO" id="GO:0006508">
    <property type="term" value="P:proteolysis"/>
    <property type="evidence" value="ECO:0007669"/>
    <property type="project" value="UniProtKB-KW"/>
</dbReference>
<dbReference type="Pfam" id="PF07364">
    <property type="entry name" value="DUF1485"/>
    <property type="match status" value="1"/>
</dbReference>
<dbReference type="OrthoDB" id="5288421at2"/>
<dbReference type="AlphaFoldDB" id="A0A370N0J2"/>
<dbReference type="InterPro" id="IPR009197">
    <property type="entry name" value="MlrC"/>
</dbReference>
<evidence type="ECO:0000256" key="1">
    <source>
        <dbReference type="PIRNR" id="PIRNR012702"/>
    </source>
</evidence>
<keyword evidence="1" id="KW-0479">Metal-binding</keyword>
<evidence type="ECO:0000313" key="4">
    <source>
        <dbReference type="EMBL" id="RDJ99112.1"/>
    </source>
</evidence>
<dbReference type="Pfam" id="PF07171">
    <property type="entry name" value="MlrC_C"/>
    <property type="match status" value="1"/>
</dbReference>
<keyword evidence="5" id="KW-1185">Reference proteome</keyword>
<sequence>MKILIAGFQHETNTFAPTRASFQSFIQGEGFPPLARGADVLNLRDVNVPIGGFIKVAQAQGHELIPVIWAGASASAHVTVDAFERIAGEITDAVKAGGFDAIYLDLHGAMVAEHADDGEGELLERVRAVVGDSMPCVVSLDLHANVTERMLKHADAMVAYRTYPHVDMAETGERAAHLLDRLIAEKRRFTRVVRRIPFLIPVNGMCTLVAPAHDMYTALAALERDTVVSLSFAPGFPAADFPECGPVIWGYGFDNGALTKAIDTLYARMLAEESSWEVPFLTPDEAVIEAMRISRSANKPVIIADTQDNPGVGGDSNTMGMVRALLRNGATDAAVGVIWDADAAAAAHRAGVGARIELALAGRSGVPGDEPLKGTFEVEHLSDGRFRFDGPMLNGMTGELGPVACLRIDGVRIAVSSVKMQIFDRNLYRVAGIEPEQMKILVNKSSVHFRADFQAIAETILVAKAPGPMAADPADLPWQRLDPHIRIRPKGPSFDEIRSTLA</sequence>
<feature type="domain" description="Microcystin LR degradation protein MlrC N-terminal" evidence="3">
    <location>
        <begin position="2"/>
        <end position="291"/>
    </location>
</feature>